<keyword evidence="1" id="KW-0812">Transmembrane</keyword>
<dbReference type="EMBL" id="CAJNOJ010000968">
    <property type="protein sequence ID" value="CAF1536273.1"/>
    <property type="molecule type" value="Genomic_DNA"/>
</dbReference>
<dbReference type="Proteomes" id="UP000663852">
    <property type="component" value="Unassembled WGS sequence"/>
</dbReference>
<organism evidence="3 4">
    <name type="scientific">Adineta ricciae</name>
    <name type="common">Rotifer</name>
    <dbReference type="NCBI Taxonomy" id="249248"/>
    <lineage>
        <taxon>Eukaryota</taxon>
        <taxon>Metazoa</taxon>
        <taxon>Spiralia</taxon>
        <taxon>Gnathifera</taxon>
        <taxon>Rotifera</taxon>
        <taxon>Eurotatoria</taxon>
        <taxon>Bdelloidea</taxon>
        <taxon>Adinetida</taxon>
        <taxon>Adinetidae</taxon>
        <taxon>Adineta</taxon>
    </lineage>
</organism>
<dbReference type="EMBL" id="CAJNOR010005118">
    <property type="protein sequence ID" value="CAF1546375.1"/>
    <property type="molecule type" value="Genomic_DNA"/>
</dbReference>
<evidence type="ECO:0000313" key="2">
    <source>
        <dbReference type="EMBL" id="CAF1536273.1"/>
    </source>
</evidence>
<evidence type="ECO:0000313" key="3">
    <source>
        <dbReference type="EMBL" id="CAF1546375.1"/>
    </source>
</evidence>
<dbReference type="Proteomes" id="UP000663828">
    <property type="component" value="Unassembled WGS sequence"/>
</dbReference>
<accession>A0A815WK61</accession>
<dbReference type="AlphaFoldDB" id="A0A815WK61"/>
<keyword evidence="1" id="KW-0472">Membrane</keyword>
<gene>
    <name evidence="2" type="ORF">EDS130_LOCUS44971</name>
    <name evidence="3" type="ORF">XAT740_LOCUS42548</name>
</gene>
<keyword evidence="4" id="KW-1185">Reference proteome</keyword>
<name>A0A815WK61_ADIRI</name>
<keyword evidence="1" id="KW-1133">Transmembrane helix</keyword>
<reference evidence="3" key="1">
    <citation type="submission" date="2021-02" db="EMBL/GenBank/DDBJ databases">
        <authorList>
            <person name="Nowell W R."/>
        </authorList>
    </citation>
    <scope>NUCLEOTIDE SEQUENCE</scope>
</reference>
<sequence length="87" mass="10265">MPLGSESFNYTNTNFNWFNLLHILMSFFGSLLSGGGCYFLFKCIRNNWECKSSWRQPKFNNYHQQNKTNEVPTNEIANEVIEMIVMK</sequence>
<feature type="transmembrane region" description="Helical" evidence="1">
    <location>
        <begin position="20"/>
        <end position="41"/>
    </location>
</feature>
<evidence type="ECO:0000256" key="1">
    <source>
        <dbReference type="SAM" id="Phobius"/>
    </source>
</evidence>
<comment type="caution">
    <text evidence="3">The sequence shown here is derived from an EMBL/GenBank/DDBJ whole genome shotgun (WGS) entry which is preliminary data.</text>
</comment>
<evidence type="ECO:0000313" key="4">
    <source>
        <dbReference type="Proteomes" id="UP000663828"/>
    </source>
</evidence>
<protein>
    <submittedName>
        <fullName evidence="3">Uncharacterized protein</fullName>
    </submittedName>
</protein>
<proteinExistence type="predicted"/>